<feature type="transmembrane region" description="Helical" evidence="1">
    <location>
        <begin position="7"/>
        <end position="25"/>
    </location>
</feature>
<dbReference type="AlphaFoldDB" id="A0A382GZY2"/>
<protein>
    <submittedName>
        <fullName evidence="2">Uncharacterized protein</fullName>
    </submittedName>
</protein>
<accession>A0A382GZY2</accession>
<feature type="non-terminal residue" evidence="2">
    <location>
        <position position="81"/>
    </location>
</feature>
<dbReference type="EMBL" id="UINC01058238">
    <property type="protein sequence ID" value="SVB80267.1"/>
    <property type="molecule type" value="Genomic_DNA"/>
</dbReference>
<gene>
    <name evidence="2" type="ORF">METZ01_LOCUS233121</name>
</gene>
<proteinExistence type="predicted"/>
<sequence length="81" mass="8958">MQTELINTELIVAALLLIAALVAWFTKLVRFPYTVGLVIVGVLITMLMPQKPELTPALARELILLILLPPLVFEAALHIEL</sequence>
<organism evidence="2">
    <name type="scientific">marine metagenome</name>
    <dbReference type="NCBI Taxonomy" id="408172"/>
    <lineage>
        <taxon>unclassified sequences</taxon>
        <taxon>metagenomes</taxon>
        <taxon>ecological metagenomes</taxon>
    </lineage>
</organism>
<keyword evidence="1" id="KW-0812">Transmembrane</keyword>
<evidence type="ECO:0000313" key="2">
    <source>
        <dbReference type="EMBL" id="SVB80267.1"/>
    </source>
</evidence>
<evidence type="ECO:0000256" key="1">
    <source>
        <dbReference type="SAM" id="Phobius"/>
    </source>
</evidence>
<keyword evidence="1" id="KW-1133">Transmembrane helix</keyword>
<feature type="transmembrane region" description="Helical" evidence="1">
    <location>
        <begin position="31"/>
        <end position="49"/>
    </location>
</feature>
<reference evidence="2" key="1">
    <citation type="submission" date="2018-05" db="EMBL/GenBank/DDBJ databases">
        <authorList>
            <person name="Lanie J.A."/>
            <person name="Ng W.-L."/>
            <person name="Kazmierczak K.M."/>
            <person name="Andrzejewski T.M."/>
            <person name="Davidsen T.M."/>
            <person name="Wayne K.J."/>
            <person name="Tettelin H."/>
            <person name="Glass J.I."/>
            <person name="Rusch D."/>
            <person name="Podicherti R."/>
            <person name="Tsui H.-C.T."/>
            <person name="Winkler M.E."/>
        </authorList>
    </citation>
    <scope>NUCLEOTIDE SEQUENCE</scope>
</reference>
<keyword evidence="1" id="KW-0472">Membrane</keyword>
<name>A0A382GZY2_9ZZZZ</name>